<keyword evidence="2" id="KW-1185">Reference proteome</keyword>
<gene>
    <name evidence="1" type="ORF">SAMN05428998_15213</name>
</gene>
<protein>
    <submittedName>
        <fullName evidence="1">Uncharacterized protein</fullName>
    </submittedName>
</protein>
<accession>A0A1Y6CQV3</accession>
<dbReference type="RefSeq" id="WP_085127252.1">
    <property type="nucleotide sequence ID" value="NZ_FWZX01000052.1"/>
</dbReference>
<dbReference type="Proteomes" id="UP000192917">
    <property type="component" value="Unassembled WGS sequence"/>
</dbReference>
<proteinExistence type="predicted"/>
<dbReference type="EMBL" id="FWZX01000052">
    <property type="protein sequence ID" value="SMF83992.1"/>
    <property type="molecule type" value="Genomic_DNA"/>
</dbReference>
<reference evidence="1 2" key="1">
    <citation type="submission" date="2017-04" db="EMBL/GenBank/DDBJ databases">
        <authorList>
            <person name="Afonso C.L."/>
            <person name="Miller P.J."/>
            <person name="Scott M.A."/>
            <person name="Spackman E."/>
            <person name="Goraichik I."/>
            <person name="Dimitrov K.M."/>
            <person name="Suarez D.L."/>
            <person name="Swayne D.E."/>
        </authorList>
    </citation>
    <scope>NUCLEOTIDE SEQUENCE [LARGE SCALE GENOMIC DNA]</scope>
    <source>
        <strain evidence="1 2">USBA 355</strain>
    </source>
</reference>
<evidence type="ECO:0000313" key="1">
    <source>
        <dbReference type="EMBL" id="SMF83992.1"/>
    </source>
</evidence>
<evidence type="ECO:0000313" key="2">
    <source>
        <dbReference type="Proteomes" id="UP000192917"/>
    </source>
</evidence>
<name>A0A1Y6CQV3_9PROT</name>
<organism evidence="1 2">
    <name type="scientific">Tistlia consotensis USBA 355</name>
    <dbReference type="NCBI Taxonomy" id="560819"/>
    <lineage>
        <taxon>Bacteria</taxon>
        <taxon>Pseudomonadati</taxon>
        <taxon>Pseudomonadota</taxon>
        <taxon>Alphaproteobacteria</taxon>
        <taxon>Rhodospirillales</taxon>
        <taxon>Rhodovibrionaceae</taxon>
        <taxon>Tistlia</taxon>
    </lineage>
</organism>
<dbReference type="AlphaFoldDB" id="A0A1Y6CQV3"/>
<sequence length="73" mass="7982">MLDPDTLDLERPRLGQYVAALSRGFFGRAPVGEIRRACLAALLDLGLTDSQIAAYVASSSDDIARLRRLHGLR</sequence>